<evidence type="ECO:0000256" key="1">
    <source>
        <dbReference type="SAM" id="MobiDB-lite"/>
    </source>
</evidence>
<protein>
    <submittedName>
        <fullName evidence="2">Uncharacterized protein</fullName>
    </submittedName>
</protein>
<keyword evidence="3" id="KW-1185">Reference proteome</keyword>
<reference evidence="2 3" key="1">
    <citation type="submission" date="2023-06" db="EMBL/GenBank/DDBJ databases">
        <title>Draft genome sequence of Novosphingobium sp. strain IK01.</title>
        <authorList>
            <person name="Hatamoto M."/>
            <person name="Ikarashi T."/>
            <person name="Yamaguchi T."/>
        </authorList>
    </citation>
    <scope>NUCLEOTIDE SEQUENCE [LARGE SCALE GENOMIC DNA]</scope>
    <source>
        <strain evidence="2 3">IK01</strain>
    </source>
</reference>
<name>A0ABQ6P4Y0_9SPHN</name>
<accession>A0ABQ6P4Y0</accession>
<sequence length="74" mass="8140">MLDKAAGLHHRQHRPRAKPDAMGKAARGPFPGQDMGPAHQPLKPRDKPFGIDRLAGNRDMAGTGNWRNIREGHA</sequence>
<feature type="region of interest" description="Disordered" evidence="1">
    <location>
        <begin position="1"/>
        <end position="74"/>
    </location>
</feature>
<evidence type="ECO:0000313" key="3">
    <source>
        <dbReference type="Proteomes" id="UP001187221"/>
    </source>
</evidence>
<comment type="caution">
    <text evidence="2">The sequence shown here is derived from an EMBL/GenBank/DDBJ whole genome shotgun (WGS) entry which is preliminary data.</text>
</comment>
<feature type="compositionally biased region" description="Basic residues" evidence="1">
    <location>
        <begin position="7"/>
        <end position="16"/>
    </location>
</feature>
<proteinExistence type="predicted"/>
<dbReference type="EMBL" id="BTFW01000001">
    <property type="protein sequence ID" value="GMM60317.1"/>
    <property type="molecule type" value="Genomic_DNA"/>
</dbReference>
<organism evidence="2 3">
    <name type="scientific">Novosphingobium pituita</name>
    <dbReference type="NCBI Taxonomy" id="3056842"/>
    <lineage>
        <taxon>Bacteria</taxon>
        <taxon>Pseudomonadati</taxon>
        <taxon>Pseudomonadota</taxon>
        <taxon>Alphaproteobacteria</taxon>
        <taxon>Sphingomonadales</taxon>
        <taxon>Sphingomonadaceae</taxon>
        <taxon>Novosphingobium</taxon>
    </lineage>
</organism>
<gene>
    <name evidence="2" type="ORF">NUTIK01_10940</name>
</gene>
<evidence type="ECO:0000313" key="2">
    <source>
        <dbReference type="EMBL" id="GMM60317.1"/>
    </source>
</evidence>
<dbReference type="Proteomes" id="UP001187221">
    <property type="component" value="Unassembled WGS sequence"/>
</dbReference>